<dbReference type="PANTHER" id="PTHR24182:SF13">
    <property type="entry name" value="LD18443P"/>
    <property type="match status" value="1"/>
</dbReference>
<dbReference type="VEuPathDB" id="TrichDB:TVAG_205340"/>
<dbReference type="KEGG" id="tva:4760380"/>
<evidence type="ECO:0000259" key="1">
    <source>
        <dbReference type="Pfam" id="PF11929"/>
    </source>
</evidence>
<dbReference type="EMBL" id="DS113533">
    <property type="protein sequence ID" value="EAY02540.1"/>
    <property type="molecule type" value="Genomic_DNA"/>
</dbReference>
<dbReference type="SUPFAM" id="SSF48403">
    <property type="entry name" value="Ankyrin repeat"/>
    <property type="match status" value="1"/>
</dbReference>
<dbReference type="Pfam" id="PF11929">
    <property type="entry name" value="DUF3447"/>
    <property type="match status" value="1"/>
</dbReference>
<accession>A2EXT6</accession>
<evidence type="ECO:0000313" key="2">
    <source>
        <dbReference type="EMBL" id="EAY02540.1"/>
    </source>
</evidence>
<feature type="domain" description="DUF3447" evidence="1">
    <location>
        <begin position="153"/>
        <end position="227"/>
    </location>
</feature>
<dbReference type="RefSeq" id="XP_001314779.1">
    <property type="nucleotide sequence ID" value="XM_001314745.1"/>
</dbReference>
<keyword evidence="3" id="KW-1185">Reference proteome</keyword>
<dbReference type="InterPro" id="IPR020683">
    <property type="entry name" value="DUF3447"/>
</dbReference>
<organism evidence="2 3">
    <name type="scientific">Trichomonas vaginalis (strain ATCC PRA-98 / G3)</name>
    <dbReference type="NCBI Taxonomy" id="412133"/>
    <lineage>
        <taxon>Eukaryota</taxon>
        <taxon>Metamonada</taxon>
        <taxon>Parabasalia</taxon>
        <taxon>Trichomonadida</taxon>
        <taxon>Trichomonadidae</taxon>
        <taxon>Trichomonas</taxon>
    </lineage>
</organism>
<protein>
    <recommendedName>
        <fullName evidence="1">DUF3447 domain-containing protein</fullName>
    </recommendedName>
</protein>
<reference evidence="2" key="2">
    <citation type="journal article" date="2007" name="Science">
        <title>Draft genome sequence of the sexually transmitted pathogen Trichomonas vaginalis.</title>
        <authorList>
            <person name="Carlton J.M."/>
            <person name="Hirt R.P."/>
            <person name="Silva J.C."/>
            <person name="Delcher A.L."/>
            <person name="Schatz M."/>
            <person name="Zhao Q."/>
            <person name="Wortman J.R."/>
            <person name="Bidwell S.L."/>
            <person name="Alsmark U.C.M."/>
            <person name="Besteiro S."/>
            <person name="Sicheritz-Ponten T."/>
            <person name="Noel C.J."/>
            <person name="Dacks J.B."/>
            <person name="Foster P.G."/>
            <person name="Simillion C."/>
            <person name="Van de Peer Y."/>
            <person name="Miranda-Saavedra D."/>
            <person name="Barton G.J."/>
            <person name="Westrop G.D."/>
            <person name="Mueller S."/>
            <person name="Dessi D."/>
            <person name="Fiori P.L."/>
            <person name="Ren Q."/>
            <person name="Paulsen I."/>
            <person name="Zhang H."/>
            <person name="Bastida-Corcuera F.D."/>
            <person name="Simoes-Barbosa A."/>
            <person name="Brown M.T."/>
            <person name="Hayes R.D."/>
            <person name="Mukherjee M."/>
            <person name="Okumura C.Y."/>
            <person name="Schneider R."/>
            <person name="Smith A.J."/>
            <person name="Vanacova S."/>
            <person name="Villalvazo M."/>
            <person name="Haas B.J."/>
            <person name="Pertea M."/>
            <person name="Feldblyum T.V."/>
            <person name="Utterback T.R."/>
            <person name="Shu C.L."/>
            <person name="Osoegawa K."/>
            <person name="de Jong P.J."/>
            <person name="Hrdy I."/>
            <person name="Horvathova L."/>
            <person name="Zubacova Z."/>
            <person name="Dolezal P."/>
            <person name="Malik S.B."/>
            <person name="Logsdon J.M. Jr."/>
            <person name="Henze K."/>
            <person name="Gupta A."/>
            <person name="Wang C.C."/>
            <person name="Dunne R.L."/>
            <person name="Upcroft J.A."/>
            <person name="Upcroft P."/>
            <person name="White O."/>
            <person name="Salzberg S.L."/>
            <person name="Tang P."/>
            <person name="Chiu C.-H."/>
            <person name="Lee Y.-S."/>
            <person name="Embley T.M."/>
            <person name="Coombs G.H."/>
            <person name="Mottram J.C."/>
            <person name="Tachezy J."/>
            <person name="Fraser-Liggett C.M."/>
            <person name="Johnson P.J."/>
        </authorList>
    </citation>
    <scope>NUCLEOTIDE SEQUENCE [LARGE SCALE GENOMIC DNA]</scope>
    <source>
        <strain evidence="2">G3</strain>
    </source>
</reference>
<sequence length="244" mass="28545">MKMSQAIRSSKTLLNEYKGYIDAIYKLDSDEINSTAGLYEEIKSNLIDTGYFTPKEMIDLIGQVCNESLHYRHGYIELMKRILEEYFADNINISLFSKYDDIKINTPEYAIMNDNEEELLYHLKSKRFDLTKILEKCCLRGAINCFKLIRKEFNVKITKKCLDASFRGNNQHIIKECLKEKKPDDDTMEAAIASHNFDNVEKLNTEYELQISSYPCTTYLNLYAYILFLDYATLYDLSFGLFKS</sequence>
<evidence type="ECO:0000313" key="3">
    <source>
        <dbReference type="Proteomes" id="UP000001542"/>
    </source>
</evidence>
<dbReference type="PANTHER" id="PTHR24182">
    <property type="entry name" value="ANKYRIN REPEAT AND SOCS BOX CONTAINING 4"/>
    <property type="match status" value="1"/>
</dbReference>
<dbReference type="Proteomes" id="UP000001542">
    <property type="component" value="Unassembled WGS sequence"/>
</dbReference>
<proteinExistence type="predicted"/>
<gene>
    <name evidence="2" type="ORF">TVAG_494890</name>
</gene>
<reference evidence="2" key="1">
    <citation type="submission" date="2006-10" db="EMBL/GenBank/DDBJ databases">
        <authorList>
            <person name="Amadeo P."/>
            <person name="Zhao Q."/>
            <person name="Wortman J."/>
            <person name="Fraser-Liggett C."/>
            <person name="Carlton J."/>
        </authorList>
    </citation>
    <scope>NUCLEOTIDE SEQUENCE</scope>
    <source>
        <strain evidence="2">G3</strain>
    </source>
</reference>
<dbReference type="AlphaFoldDB" id="A2EXT6"/>
<dbReference type="InParanoid" id="A2EXT6"/>
<dbReference type="InterPro" id="IPR036770">
    <property type="entry name" value="Ankyrin_rpt-contain_sf"/>
</dbReference>
<dbReference type="VEuPathDB" id="TrichDB:TVAGG3_0653920"/>
<name>A2EXT6_TRIV3</name>